<dbReference type="CDD" id="cd01898">
    <property type="entry name" value="Obg"/>
    <property type="match status" value="1"/>
</dbReference>
<dbReference type="HAMAP" id="MF_01454">
    <property type="entry name" value="GTPase_Obg"/>
    <property type="match status" value="1"/>
</dbReference>
<dbReference type="InterPro" id="IPR045086">
    <property type="entry name" value="OBG_GTPase"/>
</dbReference>
<evidence type="ECO:0000256" key="5">
    <source>
        <dbReference type="ARBA" id="ARBA00022842"/>
    </source>
</evidence>
<dbReference type="InterPro" id="IPR006169">
    <property type="entry name" value="GTP1_OBG_dom"/>
</dbReference>
<dbReference type="InterPro" id="IPR006073">
    <property type="entry name" value="GTP-bd"/>
</dbReference>
<dbReference type="PIRSF" id="PIRSF002401">
    <property type="entry name" value="GTP_bd_Obg/CgtA"/>
    <property type="match status" value="1"/>
</dbReference>
<dbReference type="InterPro" id="IPR031167">
    <property type="entry name" value="G_OBG"/>
</dbReference>
<evidence type="ECO:0000256" key="2">
    <source>
        <dbReference type="ARBA" id="ARBA00022490"/>
    </source>
</evidence>
<evidence type="ECO:0000256" key="1">
    <source>
        <dbReference type="ARBA" id="ARBA00007699"/>
    </source>
</evidence>
<keyword evidence="6 7" id="KW-0342">GTP-binding</keyword>
<dbReference type="PROSITE" id="PS00905">
    <property type="entry name" value="GTP1_OBG"/>
    <property type="match status" value="1"/>
</dbReference>
<feature type="domain" description="Obg" evidence="10">
    <location>
        <begin position="1"/>
        <end position="157"/>
    </location>
</feature>
<dbReference type="InterPro" id="IPR006074">
    <property type="entry name" value="GTP1-OBG_CS"/>
</dbReference>
<keyword evidence="7" id="KW-0479">Metal-binding</keyword>
<evidence type="ECO:0000256" key="7">
    <source>
        <dbReference type="HAMAP-Rule" id="MF_01454"/>
    </source>
</evidence>
<evidence type="ECO:0000256" key="4">
    <source>
        <dbReference type="ARBA" id="ARBA00022801"/>
    </source>
</evidence>
<dbReference type="Gene3D" id="3.40.50.300">
    <property type="entry name" value="P-loop containing nucleotide triphosphate hydrolases"/>
    <property type="match status" value="1"/>
</dbReference>
<keyword evidence="2 7" id="KW-0963">Cytoplasm</keyword>
<comment type="caution">
    <text evidence="11">The sequence shown here is derived from an EMBL/GenBank/DDBJ whole genome shotgun (WGS) entry which is preliminary data.</text>
</comment>
<feature type="binding site" evidence="7">
    <location>
        <position position="171"/>
    </location>
    <ligand>
        <name>Mg(2+)</name>
        <dbReference type="ChEBI" id="CHEBI:18420"/>
    </ligand>
</feature>
<feature type="binding site" evidence="7">
    <location>
        <begin position="189"/>
        <end position="193"/>
    </location>
    <ligand>
        <name>GTP</name>
        <dbReference type="ChEBI" id="CHEBI:37565"/>
    </ligand>
</feature>
<evidence type="ECO:0000259" key="9">
    <source>
        <dbReference type="PROSITE" id="PS51710"/>
    </source>
</evidence>
<comment type="similarity">
    <text evidence="1 7">Belongs to the TRAFAC class OBG-HflX-like GTPase superfamily. OBG GTPase family.</text>
</comment>
<dbReference type="SUPFAM" id="SSF52540">
    <property type="entry name" value="P-loop containing nucleoside triphosphate hydrolases"/>
    <property type="match status" value="1"/>
</dbReference>
<dbReference type="PANTHER" id="PTHR11702:SF31">
    <property type="entry name" value="MITOCHONDRIAL RIBOSOME-ASSOCIATED GTPASE 2"/>
    <property type="match status" value="1"/>
</dbReference>
<dbReference type="GO" id="GO:0042254">
    <property type="term" value="P:ribosome biogenesis"/>
    <property type="evidence" value="ECO:0007669"/>
    <property type="project" value="UniProtKB-UniRule"/>
</dbReference>
<organism evidence="11 12">
    <name type="scientific">Candidatus Nomurabacteria bacterium GW2011_GWE1_35_16</name>
    <dbReference type="NCBI Taxonomy" id="1618761"/>
    <lineage>
        <taxon>Bacteria</taxon>
        <taxon>Candidatus Nomuraibacteriota</taxon>
    </lineage>
</organism>
<accession>A0A0G0BAF9</accession>
<comment type="cofactor">
    <cofactor evidence="7">
        <name>Mg(2+)</name>
        <dbReference type="ChEBI" id="CHEBI:18420"/>
    </cofactor>
</comment>
<feature type="binding site" evidence="7">
    <location>
        <begin position="302"/>
        <end position="304"/>
    </location>
    <ligand>
        <name>GTP</name>
        <dbReference type="ChEBI" id="CHEBI:37565"/>
    </ligand>
</feature>
<evidence type="ECO:0000256" key="8">
    <source>
        <dbReference type="SAM" id="MobiDB-lite"/>
    </source>
</evidence>
<dbReference type="NCBIfam" id="TIGR02729">
    <property type="entry name" value="Obg_CgtA"/>
    <property type="match status" value="1"/>
</dbReference>
<comment type="subcellular location">
    <subcellularLocation>
        <location evidence="7">Cytoplasm</location>
    </subcellularLocation>
</comment>
<dbReference type="Gene3D" id="2.70.210.12">
    <property type="entry name" value="GTP1/OBG domain"/>
    <property type="match status" value="1"/>
</dbReference>
<dbReference type="EC" id="3.6.5.-" evidence="7"/>
<dbReference type="GO" id="GO:0005525">
    <property type="term" value="F:GTP binding"/>
    <property type="evidence" value="ECO:0007669"/>
    <property type="project" value="UniProtKB-UniRule"/>
</dbReference>
<dbReference type="AlphaFoldDB" id="A0A0G0BAF9"/>
<dbReference type="NCBIfam" id="NF008956">
    <property type="entry name" value="PRK12299.1"/>
    <property type="match status" value="1"/>
</dbReference>
<dbReference type="GO" id="GO:0000287">
    <property type="term" value="F:magnesium ion binding"/>
    <property type="evidence" value="ECO:0007669"/>
    <property type="project" value="InterPro"/>
</dbReference>
<evidence type="ECO:0000256" key="6">
    <source>
        <dbReference type="ARBA" id="ARBA00023134"/>
    </source>
</evidence>
<dbReference type="Pfam" id="PF01018">
    <property type="entry name" value="GTP1_OBG"/>
    <property type="match status" value="1"/>
</dbReference>
<gene>
    <name evidence="7" type="primary">obg</name>
    <name evidence="11" type="ORF">UR64_C0008G0056</name>
</gene>
<dbReference type="PRINTS" id="PR00326">
    <property type="entry name" value="GTP1OBG"/>
</dbReference>
<dbReference type="InterPro" id="IPR027417">
    <property type="entry name" value="P-loop_NTPase"/>
</dbReference>
<name>A0A0G0BAF9_9BACT</name>
<dbReference type="GO" id="GO:0003924">
    <property type="term" value="F:GTPase activity"/>
    <property type="evidence" value="ECO:0007669"/>
    <property type="project" value="UniProtKB-UniRule"/>
</dbReference>
<feature type="binding site" evidence="7">
    <location>
        <begin position="273"/>
        <end position="276"/>
    </location>
    <ligand>
        <name>GTP</name>
        <dbReference type="ChEBI" id="CHEBI:37565"/>
    </ligand>
</feature>
<reference evidence="11 12" key="1">
    <citation type="journal article" date="2015" name="Nature">
        <title>rRNA introns, odd ribosomes, and small enigmatic genomes across a large radiation of phyla.</title>
        <authorList>
            <person name="Brown C.T."/>
            <person name="Hug L.A."/>
            <person name="Thomas B.C."/>
            <person name="Sharon I."/>
            <person name="Castelle C.J."/>
            <person name="Singh A."/>
            <person name="Wilkins M.J."/>
            <person name="Williams K.H."/>
            <person name="Banfield J.F."/>
        </authorList>
    </citation>
    <scope>NUCLEOTIDE SEQUENCE [LARGE SCALE GENOMIC DNA]</scope>
</reference>
<dbReference type="PANTHER" id="PTHR11702">
    <property type="entry name" value="DEVELOPMENTALLY REGULATED GTP-BINDING PROTEIN-RELATED"/>
    <property type="match status" value="1"/>
</dbReference>
<evidence type="ECO:0000256" key="3">
    <source>
        <dbReference type="ARBA" id="ARBA00022741"/>
    </source>
</evidence>
<sequence>MFIDEIKFFGKAGTGGDGVVRWRREKFIDKGGPNGGDGGRGGSVFAVAVQDVHILSRYKHKKEWRGNDGEPGAGGSRHGKDGADITIELPVGSIITNVESGASVSLEEVGQKELLLKGGLGGFGNEQFKTSTNTAPTTATKGKIGEEGNFKIELELFAEVGLIGLPNAGKSSLLNDITNADAKIGSYQFTTLDPNLGDFYGHIIADIPGLIEGASTGKGLGIKFLKHIKRTRMLAHLVSLENENPMKVYKQIRKELGAYDKSLLLKKEIIILTKTDVMTDTKKLDKIKAEFEKLGNPVMTLSLYEDQSLKKLIDGLVKLLRK</sequence>
<keyword evidence="5 7" id="KW-0460">Magnesium</keyword>
<dbReference type="PATRIC" id="fig|1618761.3.peg.456"/>
<dbReference type="Proteomes" id="UP000034952">
    <property type="component" value="Unassembled WGS sequence"/>
</dbReference>
<dbReference type="PROSITE" id="PS51883">
    <property type="entry name" value="OBG"/>
    <property type="match status" value="1"/>
</dbReference>
<feature type="region of interest" description="Disordered" evidence="8">
    <location>
        <begin position="60"/>
        <end position="82"/>
    </location>
</feature>
<keyword evidence="3 7" id="KW-0547">Nucleotide-binding</keyword>
<feature type="domain" description="OBG-type G" evidence="9">
    <location>
        <begin position="158"/>
        <end position="321"/>
    </location>
</feature>
<dbReference type="PROSITE" id="PS51710">
    <property type="entry name" value="G_OBG"/>
    <property type="match status" value="1"/>
</dbReference>
<dbReference type="EMBL" id="LBPY01000008">
    <property type="protein sequence ID" value="KKP66418.1"/>
    <property type="molecule type" value="Genomic_DNA"/>
</dbReference>
<comment type="function">
    <text evidence="7">An essential GTPase which binds GTP, GDP and possibly (p)ppGpp with moderate affinity, with high nucleotide exchange rates and a fairly low GTP hydrolysis rate. Plays a role in control of the cell cycle, stress response, ribosome biogenesis and in those bacteria that undergo differentiation, in morphogenesis control.</text>
</comment>
<evidence type="ECO:0000259" key="10">
    <source>
        <dbReference type="PROSITE" id="PS51883"/>
    </source>
</evidence>
<keyword evidence="4 7" id="KW-0378">Hydrolase</keyword>
<feature type="binding site" evidence="7">
    <location>
        <begin position="164"/>
        <end position="171"/>
    </location>
    <ligand>
        <name>GTP</name>
        <dbReference type="ChEBI" id="CHEBI:37565"/>
    </ligand>
</feature>
<evidence type="ECO:0000313" key="12">
    <source>
        <dbReference type="Proteomes" id="UP000034952"/>
    </source>
</evidence>
<dbReference type="InterPro" id="IPR036726">
    <property type="entry name" value="GTP1_OBG_dom_sf"/>
</dbReference>
<dbReference type="Pfam" id="PF01926">
    <property type="entry name" value="MMR_HSR1"/>
    <property type="match status" value="1"/>
</dbReference>
<evidence type="ECO:0000313" key="11">
    <source>
        <dbReference type="EMBL" id="KKP66418.1"/>
    </source>
</evidence>
<comment type="subunit">
    <text evidence="7">Monomer.</text>
</comment>
<dbReference type="FunFam" id="2.70.210.12:FF:000001">
    <property type="entry name" value="GTPase Obg"/>
    <property type="match status" value="1"/>
</dbReference>
<protein>
    <recommendedName>
        <fullName evidence="7">GTPase Obg</fullName>
        <ecNumber evidence="7">3.6.5.-</ecNumber>
    </recommendedName>
    <alternativeName>
        <fullName evidence="7">GTP-binding protein Obg</fullName>
    </alternativeName>
</protein>
<feature type="binding site" evidence="7">
    <location>
        <position position="191"/>
    </location>
    <ligand>
        <name>Mg(2+)</name>
        <dbReference type="ChEBI" id="CHEBI:18420"/>
    </ligand>
</feature>
<dbReference type="InterPro" id="IPR014100">
    <property type="entry name" value="GTP-bd_Obg/CgtA"/>
</dbReference>
<dbReference type="SUPFAM" id="SSF82051">
    <property type="entry name" value="Obg GTP-binding protein N-terminal domain"/>
    <property type="match status" value="1"/>
</dbReference>
<dbReference type="GO" id="GO:0005737">
    <property type="term" value="C:cytoplasm"/>
    <property type="evidence" value="ECO:0007669"/>
    <property type="project" value="UniProtKB-SubCell"/>
</dbReference>
<proteinExistence type="inferred from homology"/>
<feature type="binding site" evidence="7">
    <location>
        <begin position="206"/>
        <end position="209"/>
    </location>
    <ligand>
        <name>GTP</name>
        <dbReference type="ChEBI" id="CHEBI:37565"/>
    </ligand>
</feature>